<evidence type="ECO:0000256" key="3">
    <source>
        <dbReference type="RuleBase" id="RU004466"/>
    </source>
</evidence>
<reference evidence="4" key="1">
    <citation type="journal article" date="2014" name="Int. J. Syst. Evol. Microbiol.">
        <title>Complete genome sequence of Corynebacterium casei LMG S-19264T (=DSM 44701T), isolated from a smear-ripened cheese.</title>
        <authorList>
            <consortium name="US DOE Joint Genome Institute (JGI-PGF)"/>
            <person name="Walter F."/>
            <person name="Albersmeier A."/>
            <person name="Kalinowski J."/>
            <person name="Ruckert C."/>
        </authorList>
    </citation>
    <scope>NUCLEOTIDE SEQUENCE</scope>
    <source>
        <strain evidence="4">JCM 4784</strain>
    </source>
</reference>
<evidence type="ECO:0000256" key="2">
    <source>
        <dbReference type="ARBA" id="ARBA00022842"/>
    </source>
</evidence>
<dbReference type="RefSeq" id="WP_190138665.1">
    <property type="nucleotide sequence ID" value="NZ_BNBT01000105.1"/>
</dbReference>
<evidence type="ECO:0000313" key="4">
    <source>
        <dbReference type="EMBL" id="GHE79082.1"/>
    </source>
</evidence>
<evidence type="ECO:0000256" key="1">
    <source>
        <dbReference type="ARBA" id="ARBA00022723"/>
    </source>
</evidence>
<dbReference type="PROSITE" id="PS00723">
    <property type="entry name" value="POLYPRENYL_SYNTHASE_1"/>
    <property type="match status" value="1"/>
</dbReference>
<dbReference type="GO" id="GO:0046872">
    <property type="term" value="F:metal ion binding"/>
    <property type="evidence" value="ECO:0007669"/>
    <property type="project" value="UniProtKB-KW"/>
</dbReference>
<sequence length="347" mass="36472">MTSVTVEQPARDARQVLLDAGRVTGPAMRAAIDLLPERVRCLAELHFDWSGTDEPVGRKGAGKAMRPALVLLACDVVGGARPAAVPAAVAVELVHNGSLLHDDIIDRDRLRRGRPALWATQGRPAGILAGDALFFLAVQVLNTSAAPLDTAGMRCLITWVQQLLEGEWADTPLEQQSAVSVAECSAVAAAKTASLTAAACELGALAGGADAERTAHLRAFGTHLGLAYQMADDLLGIWGDPRRTGKPVGSDLTWRKKSLPVAAALASGTTAGETLARLYCDGTEPLTADEVRRATELVEEANGCTWTVREAERHIGLALDHLAAAGPDPVPAAELAALARLITHRDH</sequence>
<dbReference type="AlphaFoldDB" id="A0A918ZZZ1"/>
<keyword evidence="1" id="KW-0479">Metal-binding</keyword>
<keyword evidence="2" id="KW-0460">Magnesium</keyword>
<keyword evidence="5" id="KW-1185">Reference proteome</keyword>
<dbReference type="EMBL" id="BNBT01000105">
    <property type="protein sequence ID" value="GHE79082.1"/>
    <property type="molecule type" value="Genomic_DNA"/>
</dbReference>
<comment type="similarity">
    <text evidence="3">Belongs to the FPP/GGPP synthase family.</text>
</comment>
<dbReference type="PANTHER" id="PTHR12001:SF86">
    <property type="entry name" value="GERANYLGERANYL DIPHOSPHATE SYNTHASE"/>
    <property type="match status" value="1"/>
</dbReference>
<protein>
    <submittedName>
        <fullName evidence="4">Dimethylallyltransferase</fullName>
    </submittedName>
</protein>
<dbReference type="PANTHER" id="PTHR12001">
    <property type="entry name" value="GERANYLGERANYL PYROPHOSPHATE SYNTHASE"/>
    <property type="match status" value="1"/>
</dbReference>
<gene>
    <name evidence="4" type="ORF">GCM10018785_54030</name>
</gene>
<accession>A0A918ZZZ1</accession>
<dbReference type="Proteomes" id="UP000608024">
    <property type="component" value="Unassembled WGS sequence"/>
</dbReference>
<evidence type="ECO:0000313" key="5">
    <source>
        <dbReference type="Proteomes" id="UP000608024"/>
    </source>
</evidence>
<comment type="caution">
    <text evidence="4">The sequence shown here is derived from an EMBL/GenBank/DDBJ whole genome shotgun (WGS) entry which is preliminary data.</text>
</comment>
<dbReference type="PROSITE" id="PS00444">
    <property type="entry name" value="POLYPRENYL_SYNTHASE_2"/>
    <property type="match status" value="1"/>
</dbReference>
<dbReference type="SUPFAM" id="SSF48576">
    <property type="entry name" value="Terpenoid synthases"/>
    <property type="match status" value="1"/>
</dbReference>
<keyword evidence="3" id="KW-0808">Transferase</keyword>
<dbReference type="Pfam" id="PF00348">
    <property type="entry name" value="polyprenyl_synt"/>
    <property type="match status" value="1"/>
</dbReference>
<dbReference type="SFLD" id="SFLDS00005">
    <property type="entry name" value="Isoprenoid_Synthase_Type_I"/>
    <property type="match status" value="1"/>
</dbReference>
<dbReference type="InterPro" id="IPR033749">
    <property type="entry name" value="Polyprenyl_synt_CS"/>
</dbReference>
<name>A0A918ZZZ1_9ACTN</name>
<dbReference type="Gene3D" id="1.10.600.10">
    <property type="entry name" value="Farnesyl Diphosphate Synthase"/>
    <property type="match status" value="1"/>
</dbReference>
<dbReference type="GO" id="GO:0004659">
    <property type="term" value="F:prenyltransferase activity"/>
    <property type="evidence" value="ECO:0007669"/>
    <property type="project" value="InterPro"/>
</dbReference>
<dbReference type="InterPro" id="IPR008949">
    <property type="entry name" value="Isoprenoid_synthase_dom_sf"/>
</dbReference>
<proteinExistence type="inferred from homology"/>
<dbReference type="GO" id="GO:0008299">
    <property type="term" value="P:isoprenoid biosynthetic process"/>
    <property type="evidence" value="ECO:0007669"/>
    <property type="project" value="InterPro"/>
</dbReference>
<reference evidence="4" key="2">
    <citation type="submission" date="2020-09" db="EMBL/GenBank/DDBJ databases">
        <authorList>
            <person name="Sun Q."/>
            <person name="Ohkuma M."/>
        </authorList>
    </citation>
    <scope>NUCLEOTIDE SEQUENCE</scope>
    <source>
        <strain evidence="4">JCM 4784</strain>
    </source>
</reference>
<organism evidence="4 5">
    <name type="scientific">Streptomyces longispororuber</name>
    <dbReference type="NCBI Taxonomy" id="68230"/>
    <lineage>
        <taxon>Bacteria</taxon>
        <taxon>Bacillati</taxon>
        <taxon>Actinomycetota</taxon>
        <taxon>Actinomycetes</taxon>
        <taxon>Kitasatosporales</taxon>
        <taxon>Streptomycetaceae</taxon>
        <taxon>Streptomyces</taxon>
    </lineage>
</organism>
<dbReference type="CDD" id="cd00685">
    <property type="entry name" value="Trans_IPPS_HT"/>
    <property type="match status" value="1"/>
</dbReference>
<dbReference type="InterPro" id="IPR000092">
    <property type="entry name" value="Polyprenyl_synt"/>
</dbReference>